<comment type="caution">
    <text evidence="6">The sequence shown here is derived from an EMBL/GenBank/DDBJ whole genome shotgun (WGS) entry which is preliminary data.</text>
</comment>
<keyword evidence="7" id="KW-1185">Reference proteome</keyword>
<evidence type="ECO:0000313" key="6">
    <source>
        <dbReference type="EMBL" id="CAD6444493.1"/>
    </source>
</evidence>
<gene>
    <name evidence="6" type="ORF">SCLTRI_LOCUS4285</name>
</gene>
<accession>A0A8H2VTJ6</accession>
<dbReference type="OrthoDB" id="128536at2759"/>
<evidence type="ECO:0000256" key="4">
    <source>
        <dbReference type="ARBA" id="ARBA00038402"/>
    </source>
</evidence>
<keyword evidence="3" id="KW-0862">Zinc</keyword>
<reference evidence="6" key="1">
    <citation type="submission" date="2020-10" db="EMBL/GenBank/DDBJ databases">
        <authorList>
            <person name="Kusch S."/>
        </authorList>
    </citation>
    <scope>NUCLEOTIDE SEQUENCE</scope>
    <source>
        <strain evidence="6">SwB9</strain>
    </source>
</reference>
<dbReference type="PANTHER" id="PTHR14742">
    <property type="entry name" value="RIBONUCLEASE P SUBUNIT P21"/>
    <property type="match status" value="1"/>
</dbReference>
<dbReference type="AlphaFoldDB" id="A0A8H2VTJ6"/>
<dbReference type="PANTHER" id="PTHR14742:SF0">
    <property type="entry name" value="RIBONUCLEASE P PROTEIN SUBUNIT P21"/>
    <property type="match status" value="1"/>
</dbReference>
<dbReference type="GO" id="GO:0046872">
    <property type="term" value="F:metal ion binding"/>
    <property type="evidence" value="ECO:0007669"/>
    <property type="project" value="UniProtKB-KW"/>
</dbReference>
<evidence type="ECO:0000313" key="7">
    <source>
        <dbReference type="Proteomes" id="UP000624404"/>
    </source>
</evidence>
<comment type="similarity">
    <text evidence="4">Belongs to the eukaryotic/archaeal RNase P protein component 4 family.</text>
</comment>
<feature type="region of interest" description="Disordered" evidence="5">
    <location>
        <begin position="149"/>
        <end position="173"/>
    </location>
</feature>
<dbReference type="InterPro" id="IPR007175">
    <property type="entry name" value="Rpr2/Snm1/Rpp21"/>
</dbReference>
<evidence type="ECO:0000256" key="3">
    <source>
        <dbReference type="ARBA" id="ARBA00022833"/>
    </source>
</evidence>
<sequence>MAKSQPTKGVSKIPNKALYSRISYLYQAATYLALQDDESQKRPAVETALSSSVEDAMEVEPKFQANITGGLYHPVSRRLITDLRSVSLKGLMRMSPDMKHSICKNCQTLLMEGTTCTAQIENQSKGGKKPWADVLVRKCNTCGLEKRFPLETARQPRRPRRSNPEAQASKPQS</sequence>
<name>A0A8H2VTJ6_9HELO</name>
<dbReference type="GO" id="GO:0008033">
    <property type="term" value="P:tRNA processing"/>
    <property type="evidence" value="ECO:0007669"/>
    <property type="project" value="UniProtKB-KW"/>
</dbReference>
<proteinExistence type="inferred from homology"/>
<evidence type="ECO:0000256" key="5">
    <source>
        <dbReference type="SAM" id="MobiDB-lite"/>
    </source>
</evidence>
<keyword evidence="2" id="KW-0479">Metal-binding</keyword>
<evidence type="ECO:0000256" key="2">
    <source>
        <dbReference type="ARBA" id="ARBA00022723"/>
    </source>
</evidence>
<keyword evidence="1" id="KW-0819">tRNA processing</keyword>
<protein>
    <submittedName>
        <fullName evidence="6">2340b632-19d9-49a9-a08f-9d95dd3c8ad6</fullName>
    </submittedName>
</protein>
<dbReference type="GO" id="GO:0005655">
    <property type="term" value="C:nucleolar ribonuclease P complex"/>
    <property type="evidence" value="ECO:0007669"/>
    <property type="project" value="TreeGrafter"/>
</dbReference>
<feature type="compositionally biased region" description="Polar residues" evidence="5">
    <location>
        <begin position="164"/>
        <end position="173"/>
    </location>
</feature>
<dbReference type="Proteomes" id="UP000624404">
    <property type="component" value="Unassembled WGS sequence"/>
</dbReference>
<dbReference type="Pfam" id="PF04032">
    <property type="entry name" value="Rpr2"/>
    <property type="match status" value="1"/>
</dbReference>
<dbReference type="EMBL" id="CAJHIA010000012">
    <property type="protein sequence ID" value="CAD6444493.1"/>
    <property type="molecule type" value="Genomic_DNA"/>
</dbReference>
<evidence type="ECO:0000256" key="1">
    <source>
        <dbReference type="ARBA" id="ARBA00022694"/>
    </source>
</evidence>
<organism evidence="6 7">
    <name type="scientific">Sclerotinia trifoliorum</name>
    <dbReference type="NCBI Taxonomy" id="28548"/>
    <lineage>
        <taxon>Eukaryota</taxon>
        <taxon>Fungi</taxon>
        <taxon>Dikarya</taxon>
        <taxon>Ascomycota</taxon>
        <taxon>Pezizomycotina</taxon>
        <taxon>Leotiomycetes</taxon>
        <taxon>Helotiales</taxon>
        <taxon>Sclerotiniaceae</taxon>
        <taxon>Sclerotinia</taxon>
    </lineage>
</organism>
<dbReference type="Gene3D" id="6.20.50.20">
    <property type="match status" value="1"/>
</dbReference>